<dbReference type="EMBL" id="JADBEM010000001">
    <property type="protein sequence ID" value="MBE1611379.1"/>
    <property type="molecule type" value="Genomic_DNA"/>
</dbReference>
<evidence type="ECO:0000313" key="5">
    <source>
        <dbReference type="Proteomes" id="UP000638648"/>
    </source>
</evidence>
<dbReference type="Pfam" id="PF03403">
    <property type="entry name" value="PAF-AH_p_II"/>
    <property type="match status" value="1"/>
</dbReference>
<dbReference type="InterPro" id="IPR006311">
    <property type="entry name" value="TAT_signal"/>
</dbReference>
<dbReference type="SUPFAM" id="SSF53474">
    <property type="entry name" value="alpha/beta-Hydrolases"/>
    <property type="match status" value="1"/>
</dbReference>
<dbReference type="InterPro" id="IPR029058">
    <property type="entry name" value="AB_hydrolase_fold"/>
</dbReference>
<accession>A0A927N3C4</accession>
<dbReference type="Gene3D" id="3.40.50.1820">
    <property type="entry name" value="alpha/beta hydrolase"/>
    <property type="match status" value="1"/>
</dbReference>
<evidence type="ECO:0000256" key="3">
    <source>
        <dbReference type="ARBA" id="ARBA00023098"/>
    </source>
</evidence>
<keyword evidence="5" id="KW-1185">Reference proteome</keyword>
<sequence length="419" mass="45049">MSYELPQPADPRPARPTRRALTTSAVLAAALLVVGGRDVAVARAASADLRLRLPAPTGPHPVGLTTWYLLDRSRRDPWDSTIPVRELMVSVFYPARDVRRHPVVRQLDPGVAGVFGMFVPYRFPGVPPTGVDWAATTTHAHLDAPALAGRRPVLVYSPGGGDPRGLGSSVAEDLASHGWVVVTMDHPGDAVAVEFPGPTDYRDAVRPTVFVTDPRTDPTTFRTMIDARVADTRFVLDQVEVLAGGGNPDAIGRAVPSGLARAVDPRKMGVYGHSAGATAAAQAMYEDRRLGAAINLEGYLDHPAEQPGQEGALYPVAEYGVDRPLLLWSSEGFPDRAGMARSWSAMLAHPGGWTSRRDFRNAAHWTFTDFAAIAPQVQAAGLMTAAARADLVGTIDQADAVRTVRTGVREFFARHLRRP</sequence>
<dbReference type="AlphaFoldDB" id="A0A927N3C4"/>
<dbReference type="GO" id="GO:0003847">
    <property type="term" value="F:1-alkyl-2-acetylglycerophosphocholine esterase activity"/>
    <property type="evidence" value="ECO:0007669"/>
    <property type="project" value="TreeGrafter"/>
</dbReference>
<keyword evidence="3" id="KW-0443">Lipid metabolism</keyword>
<proteinExistence type="predicted"/>
<evidence type="ECO:0000256" key="2">
    <source>
        <dbReference type="ARBA" id="ARBA00022963"/>
    </source>
</evidence>
<name>A0A927N3C4_9ACTN</name>
<keyword evidence="2" id="KW-0442">Lipid degradation</keyword>
<reference evidence="4" key="1">
    <citation type="submission" date="2020-10" db="EMBL/GenBank/DDBJ databases">
        <title>Sequencing the genomes of 1000 actinobacteria strains.</title>
        <authorList>
            <person name="Klenk H.-P."/>
        </authorList>
    </citation>
    <scope>NUCLEOTIDE SEQUENCE</scope>
    <source>
        <strain evidence="4">DSM 45354</strain>
    </source>
</reference>
<protein>
    <submittedName>
        <fullName evidence="4">Dienelactone hydrolase</fullName>
    </submittedName>
</protein>
<keyword evidence="1 4" id="KW-0378">Hydrolase</keyword>
<dbReference type="PANTHER" id="PTHR10272:SF0">
    <property type="entry name" value="PLATELET-ACTIVATING FACTOR ACETYLHYDROLASE"/>
    <property type="match status" value="1"/>
</dbReference>
<gene>
    <name evidence="4" type="ORF">HEB94_008227</name>
</gene>
<dbReference type="Proteomes" id="UP000638648">
    <property type="component" value="Unassembled WGS sequence"/>
</dbReference>
<dbReference type="GO" id="GO:0016042">
    <property type="term" value="P:lipid catabolic process"/>
    <property type="evidence" value="ECO:0007669"/>
    <property type="project" value="UniProtKB-KW"/>
</dbReference>
<evidence type="ECO:0000313" key="4">
    <source>
        <dbReference type="EMBL" id="MBE1611379.1"/>
    </source>
</evidence>
<dbReference type="PANTHER" id="PTHR10272">
    <property type="entry name" value="PLATELET-ACTIVATING FACTOR ACETYLHYDROLASE"/>
    <property type="match status" value="1"/>
</dbReference>
<dbReference type="PROSITE" id="PS51318">
    <property type="entry name" value="TAT"/>
    <property type="match status" value="1"/>
</dbReference>
<comment type="caution">
    <text evidence="4">The sequence shown here is derived from an EMBL/GenBank/DDBJ whole genome shotgun (WGS) entry which is preliminary data.</text>
</comment>
<evidence type="ECO:0000256" key="1">
    <source>
        <dbReference type="ARBA" id="ARBA00022801"/>
    </source>
</evidence>
<organism evidence="4 5">
    <name type="scientific">Actinopolymorpha pittospori</name>
    <dbReference type="NCBI Taxonomy" id="648752"/>
    <lineage>
        <taxon>Bacteria</taxon>
        <taxon>Bacillati</taxon>
        <taxon>Actinomycetota</taxon>
        <taxon>Actinomycetes</taxon>
        <taxon>Propionibacteriales</taxon>
        <taxon>Actinopolymorphaceae</taxon>
        <taxon>Actinopolymorpha</taxon>
    </lineage>
</organism>
<dbReference type="RefSeq" id="WP_192754601.1">
    <property type="nucleotide sequence ID" value="NZ_BAABJL010000042.1"/>
</dbReference>